<dbReference type="PROSITE" id="PS50127">
    <property type="entry name" value="UBC_2"/>
    <property type="match status" value="1"/>
</dbReference>
<dbReference type="Gene3D" id="1.20.1280.50">
    <property type="match status" value="1"/>
</dbReference>
<organism evidence="9 10">
    <name type="scientific">Cryptolaemus montrouzieri</name>
    <dbReference type="NCBI Taxonomy" id="559131"/>
    <lineage>
        <taxon>Eukaryota</taxon>
        <taxon>Metazoa</taxon>
        <taxon>Ecdysozoa</taxon>
        <taxon>Arthropoda</taxon>
        <taxon>Hexapoda</taxon>
        <taxon>Insecta</taxon>
        <taxon>Pterygota</taxon>
        <taxon>Neoptera</taxon>
        <taxon>Endopterygota</taxon>
        <taxon>Coleoptera</taxon>
        <taxon>Polyphaga</taxon>
        <taxon>Cucujiformia</taxon>
        <taxon>Coccinelloidea</taxon>
        <taxon>Coccinellidae</taxon>
        <taxon>Scymninae</taxon>
        <taxon>Scymnini</taxon>
        <taxon>Cryptolaemus</taxon>
    </lineage>
</organism>
<dbReference type="SMART" id="SM00212">
    <property type="entry name" value="UBCc"/>
    <property type="match status" value="1"/>
</dbReference>
<dbReference type="Proteomes" id="UP001516400">
    <property type="component" value="Unassembled WGS sequence"/>
</dbReference>
<evidence type="ECO:0000256" key="5">
    <source>
        <dbReference type="ARBA" id="ARBA00022840"/>
    </source>
</evidence>
<dbReference type="Gene3D" id="3.10.110.10">
    <property type="entry name" value="Ubiquitin Conjugating Enzyme"/>
    <property type="match status" value="1"/>
</dbReference>
<keyword evidence="4" id="KW-0833">Ubl conjugation pathway</keyword>
<dbReference type="Pfam" id="PF12937">
    <property type="entry name" value="F-box-like"/>
    <property type="match status" value="1"/>
</dbReference>
<dbReference type="InterPro" id="IPR000608">
    <property type="entry name" value="UBC"/>
</dbReference>
<feature type="domain" description="F-box" evidence="8">
    <location>
        <begin position="221"/>
        <end position="270"/>
    </location>
</feature>
<evidence type="ECO:0000259" key="8">
    <source>
        <dbReference type="PROSITE" id="PS50181"/>
    </source>
</evidence>
<comment type="caution">
    <text evidence="9">The sequence shown here is derived from an EMBL/GenBank/DDBJ whole genome shotgun (WGS) entry which is preliminary data.</text>
</comment>
<dbReference type="InterPro" id="IPR001810">
    <property type="entry name" value="F-box_dom"/>
</dbReference>
<evidence type="ECO:0000313" key="9">
    <source>
        <dbReference type="EMBL" id="KAL3290303.1"/>
    </source>
</evidence>
<keyword evidence="3" id="KW-0547">Nucleotide-binding</keyword>
<evidence type="ECO:0000256" key="4">
    <source>
        <dbReference type="ARBA" id="ARBA00022786"/>
    </source>
</evidence>
<evidence type="ECO:0000256" key="2">
    <source>
        <dbReference type="ARBA" id="ARBA00022679"/>
    </source>
</evidence>
<dbReference type="CDD" id="cd23826">
    <property type="entry name" value="UEV_Morgue-like"/>
    <property type="match status" value="1"/>
</dbReference>
<keyword evidence="10" id="KW-1185">Reference proteome</keyword>
<dbReference type="GO" id="GO:0061631">
    <property type="term" value="F:ubiquitin conjugating enzyme activity"/>
    <property type="evidence" value="ECO:0007669"/>
    <property type="project" value="UniProtKB-EC"/>
</dbReference>
<dbReference type="InterPro" id="IPR036047">
    <property type="entry name" value="F-box-like_dom_sf"/>
</dbReference>
<dbReference type="FunFam" id="1.20.1280.50:FF:000196">
    <property type="entry name" value="Uncharacterized protein"/>
    <property type="match status" value="1"/>
</dbReference>
<dbReference type="CDD" id="cd09917">
    <property type="entry name" value="F-box_SF"/>
    <property type="match status" value="1"/>
</dbReference>
<evidence type="ECO:0000256" key="3">
    <source>
        <dbReference type="ARBA" id="ARBA00022741"/>
    </source>
</evidence>
<evidence type="ECO:0000313" key="10">
    <source>
        <dbReference type="Proteomes" id="UP001516400"/>
    </source>
</evidence>
<evidence type="ECO:0000259" key="7">
    <source>
        <dbReference type="PROSITE" id="PS50127"/>
    </source>
</evidence>
<dbReference type="AlphaFoldDB" id="A0ABD2PHF2"/>
<gene>
    <name evidence="9" type="ORF">HHI36_023647</name>
</gene>
<dbReference type="PROSITE" id="PS50181">
    <property type="entry name" value="FBOX"/>
    <property type="match status" value="1"/>
</dbReference>
<accession>A0ABD2PHF2</accession>
<dbReference type="EMBL" id="JABFTP020000186">
    <property type="protein sequence ID" value="KAL3290303.1"/>
    <property type="molecule type" value="Genomic_DNA"/>
</dbReference>
<dbReference type="Pfam" id="PF00179">
    <property type="entry name" value="UQ_con"/>
    <property type="match status" value="1"/>
</dbReference>
<evidence type="ECO:0000256" key="1">
    <source>
        <dbReference type="ARBA" id="ARBA00012486"/>
    </source>
</evidence>
<feature type="compositionally biased region" description="Acidic residues" evidence="6">
    <location>
        <begin position="100"/>
        <end position="112"/>
    </location>
</feature>
<proteinExistence type="predicted"/>
<name>A0ABD2PHF2_9CUCU</name>
<dbReference type="InterPro" id="IPR016135">
    <property type="entry name" value="UBQ-conjugating_enzyme/RWD"/>
</dbReference>
<protein>
    <recommendedName>
        <fullName evidence="1">E2 ubiquitin-conjugating enzyme</fullName>
        <ecNumber evidence="1">2.3.2.23</ecNumber>
    </recommendedName>
</protein>
<dbReference type="PANTHER" id="PTHR24068">
    <property type="entry name" value="UBIQUITIN-CONJUGATING ENZYME E2"/>
    <property type="match status" value="1"/>
</dbReference>
<feature type="region of interest" description="Disordered" evidence="6">
    <location>
        <begin position="93"/>
        <end position="117"/>
    </location>
</feature>
<dbReference type="EC" id="2.3.2.23" evidence="1"/>
<dbReference type="SUPFAM" id="SSF81383">
    <property type="entry name" value="F-box domain"/>
    <property type="match status" value="1"/>
</dbReference>
<keyword evidence="2" id="KW-0808">Transferase</keyword>
<dbReference type="GO" id="GO:0005524">
    <property type="term" value="F:ATP binding"/>
    <property type="evidence" value="ECO:0007669"/>
    <property type="project" value="UniProtKB-KW"/>
</dbReference>
<sequence length="473" mass="53917">MSVDFNKIVESILRLKDELNVPSEEYSEKEDTFTVSNFRGDGERESMDTEEPEIIFVNNTCYQCNGYYGPCFGDPLCATCHLFLYPISQSSDVPTRIPEENGDSDSGNDEPIEPSFRINGIDNSEEAAQRLVLSVAHRHDSSCSSPKGAATENNDIVLKYGPLRIRVMPNVTSPKLNEFSVPCCSTISPNRPRVKTPPVRVDNLTVQLQKLSVPSPNQFEDINFDLFPPEVLIHTFQYLDEISLWSIGQVCSRWRSILFMYMKSEKWKAFTLKRWPLLGLNNGEQGWYELYTAMMKSACCFKCVQQMAAQELPSNWDNNSWRAHRLRTELRVMRTDPLDGIEATPLDPACCHWQATLEGPAGSSYEGGLFFLYIQVPVSYPLTPPIVRFITKIFHPNVSRHGDIGIDSIHQNWSLALTMSKLLISIQSLLTDPFCDVCMEPEICKLYITNRKAFEEQARKWTVKYAMHDLIPH</sequence>
<evidence type="ECO:0000256" key="6">
    <source>
        <dbReference type="SAM" id="MobiDB-lite"/>
    </source>
</evidence>
<reference evidence="9 10" key="1">
    <citation type="journal article" date="2021" name="BMC Biol.">
        <title>Horizontally acquired antibacterial genes associated with adaptive radiation of ladybird beetles.</title>
        <authorList>
            <person name="Li H.S."/>
            <person name="Tang X.F."/>
            <person name="Huang Y.H."/>
            <person name="Xu Z.Y."/>
            <person name="Chen M.L."/>
            <person name="Du X.Y."/>
            <person name="Qiu B.Y."/>
            <person name="Chen P.T."/>
            <person name="Zhang W."/>
            <person name="Slipinski A."/>
            <person name="Escalona H.E."/>
            <person name="Waterhouse R.M."/>
            <person name="Zwick A."/>
            <person name="Pang H."/>
        </authorList>
    </citation>
    <scope>NUCLEOTIDE SEQUENCE [LARGE SCALE GENOMIC DNA]</scope>
    <source>
        <strain evidence="9">SYSU2018</strain>
    </source>
</reference>
<keyword evidence="5" id="KW-0067">ATP-binding</keyword>
<feature type="domain" description="UBC core" evidence="7">
    <location>
        <begin position="321"/>
        <end position="467"/>
    </location>
</feature>
<dbReference type="SUPFAM" id="SSF54495">
    <property type="entry name" value="UBC-like"/>
    <property type="match status" value="1"/>
</dbReference>
<dbReference type="FunFam" id="3.10.110.10:FF:000060">
    <property type="entry name" value="Ubiquitin conjugating enzyme (UbcB)"/>
    <property type="match status" value="1"/>
</dbReference>